<keyword evidence="11" id="KW-0413">Isomerase</keyword>
<dbReference type="InterPro" id="IPR002464">
    <property type="entry name" value="DNA/RNA_helicase_DEAH_CS"/>
</dbReference>
<feature type="compositionally biased region" description="Polar residues" evidence="16">
    <location>
        <begin position="234"/>
        <end position="257"/>
    </location>
</feature>
<evidence type="ECO:0000259" key="19">
    <source>
        <dbReference type="PROSITE" id="PS51194"/>
    </source>
</evidence>
<dbReference type="CDD" id="cd18794">
    <property type="entry name" value="SF2_C_RecQ"/>
    <property type="match status" value="1"/>
</dbReference>
<proteinExistence type="inferred from homology"/>
<comment type="cofactor">
    <cofactor evidence="1">
        <name>Zn(2+)</name>
        <dbReference type="ChEBI" id="CHEBI:29105"/>
    </cofactor>
</comment>
<dbReference type="FunFam" id="1.10.10.10:FF:000495">
    <property type="entry name" value="RecQ family helicase MusN"/>
    <property type="match status" value="1"/>
</dbReference>
<evidence type="ECO:0000256" key="15">
    <source>
        <dbReference type="ARBA" id="ARBA00049360"/>
    </source>
</evidence>
<feature type="compositionally biased region" description="Polar residues" evidence="16">
    <location>
        <begin position="495"/>
        <end position="508"/>
    </location>
</feature>
<sequence length="1408" mass="157782">MAIQNNLKEAKAWLAAEKPQLPPSWLVDLLKKPVQPSAPFNFPLSASSATPSLRNGLSKIPQEKSQPQPLQTSTQALVLEDLSDFSDNEDLKLIDTTELGLPRLKRQATLDERLLKKQKAHIPEQNPRSASAENGSSSPQHSGSLLTNESHNTTKGSSHIAVSSMSANAQSASHSRNLYSAQKNTSSNILNHGSNFENNNPQTGSVHLQRGTASRNPSLQMSNAPSNGKPPVFTHQTSFTSNIQPSRKLTPQSSSLANDSNVASLQNYIRICESKIALLSKWNAINESTSLSLDAKNLWHTNNFLPQLQKIEASQHALRSSFSFLDPLPATQDLSKISTSSPNLSNLASGSILSPIHTTVPQSPSVEITEKRNEQNHVTDIRTSDDDMSGFSQIHHVTSPLNVMSPPAIPPEISVEATKTSTESEYKLNNAEARNFIMERRAAKPLPVSQTVIDDELEDDFGEQFMDGLHSSQVDDAATDLSGFLARDDEDLSSVDGTYMTQPMSQTKSDIDEVESDEPNDTKDDDLLDEMRDIVLSQDVAQRYGVKYDNVEPIEISDHEIEEENENENDDENMADFTTQLKEGHDEVVEITSEDEIPDADLNVLTELSQSRPLKIEVVSESDFSDDDQELIELSKSVGTKKPGEGKTIPPNSGHFIDEVYDVLHNVFKLPDFRPNQLEAVVAALNGKDVFVLIPTGGGKSLCYQLPALVKGGKTRGVTIVISPLISLMQDQVQHLRDRNINAAMISSRGTTEEKHAAIRELTSGQLDLVYLSPEMVNSSNMIQRVLSKLYESNMLARVVVDEAHCVSSWGHDFRPDYQGMSLFKEKFPEVPIMALTATANEKVRLDIVHHLRMKNLVLLKQSFNRTNLFYEVRNKPPNLYEWIRDYVMGKMAGKTGIIYCHSKQSCETTAQKLNDWGIKCMYYHAGMDPNERFDVQTQWQHNKIQLICATIAFGMGIDKPDVRFVIHMYIPKSLEGYYQETGRAGRDGKESECIMFYSYKDARALQSLIQRDRNLEESARESHLSKLRQVVQYCENKTDCRRKQVLHFFNESFDPANCARKCDNCCSDVVSVTRDVTEHCSNIVKMVQSLQADKVTVIHCQDVYKGSRGNKILKLGHHENPYHGKGRELDRGDMERIFFHLQSQDCLLEYQVMKGGFASTYVKLGPNANSVLSGRNRVQLSFAQNSRPSTGNSNRAPRLTASGNGSGIGHLRYQESFVSAREVRYEQEKENINVERSSSKITLEKHTFDGAVNASNEQAVEQAYHELRNLRLQKSEELGYGRPHFFMSDTLLKELAVKLPTNARDFAKLQNISKDQVSHFQYFKRLLGTLSRERKRQSSQGDSATQHSTFTQANSTISEHASPYFQRSGPGSQVRKRSQGRKQRRPAHRKQAETRKGTPSQVRQMPI</sequence>
<evidence type="ECO:0000259" key="18">
    <source>
        <dbReference type="PROSITE" id="PS51192"/>
    </source>
</evidence>
<dbReference type="GO" id="GO:0006312">
    <property type="term" value="P:mitotic recombination"/>
    <property type="evidence" value="ECO:0007669"/>
    <property type="project" value="UniProtKB-ARBA"/>
</dbReference>
<dbReference type="InterPro" id="IPR002121">
    <property type="entry name" value="HRDC_dom"/>
</dbReference>
<dbReference type="InterPro" id="IPR001650">
    <property type="entry name" value="Helicase_C-like"/>
</dbReference>
<dbReference type="InterPro" id="IPR011545">
    <property type="entry name" value="DEAD/DEAH_box_helicase_dom"/>
</dbReference>
<dbReference type="Pfam" id="PF00570">
    <property type="entry name" value="HRDC"/>
    <property type="match status" value="1"/>
</dbReference>
<dbReference type="GO" id="GO:0031573">
    <property type="term" value="P:mitotic intra-S DNA damage checkpoint signaling"/>
    <property type="evidence" value="ECO:0007669"/>
    <property type="project" value="UniProtKB-ARBA"/>
</dbReference>
<evidence type="ECO:0000256" key="8">
    <source>
        <dbReference type="ARBA" id="ARBA00022840"/>
    </source>
</evidence>
<comment type="caution">
    <text evidence="20">The sequence shown here is derived from an EMBL/GenBank/DDBJ whole genome shotgun (WGS) entry which is preliminary data.</text>
</comment>
<dbReference type="FunFam" id="3.40.50.300:FF:000296">
    <property type="entry name" value="ATP-dependent DNA helicase RecQ"/>
    <property type="match status" value="1"/>
</dbReference>
<feature type="domain" description="HRDC" evidence="17">
    <location>
        <begin position="1258"/>
        <end position="1341"/>
    </location>
</feature>
<dbReference type="SUPFAM" id="SSF46785">
    <property type="entry name" value="Winged helix' DNA-binding domain"/>
    <property type="match status" value="1"/>
</dbReference>
<feature type="compositionally biased region" description="Polar residues" evidence="16">
    <location>
        <begin position="126"/>
        <end position="226"/>
    </location>
</feature>
<dbReference type="GO" id="GO:0005524">
    <property type="term" value="F:ATP binding"/>
    <property type="evidence" value="ECO:0007669"/>
    <property type="project" value="UniProtKB-KW"/>
</dbReference>
<dbReference type="KEGG" id="clus:A9F13_29g00121"/>
<dbReference type="Gene3D" id="1.10.10.10">
    <property type="entry name" value="Winged helix-like DNA-binding domain superfamily/Winged helix DNA-binding domain"/>
    <property type="match status" value="1"/>
</dbReference>
<evidence type="ECO:0000256" key="11">
    <source>
        <dbReference type="ARBA" id="ARBA00023235"/>
    </source>
</evidence>
<dbReference type="FunFam" id="3.40.50.300:FF:000340">
    <property type="entry name" value="Bloom syndrome, RecQ helicase"/>
    <property type="match status" value="1"/>
</dbReference>
<protein>
    <recommendedName>
        <fullName evidence="14">DNA 3'-5' helicase</fullName>
        <ecNumber evidence="14">5.6.2.4</ecNumber>
    </recommendedName>
</protein>
<dbReference type="GO" id="GO:0000724">
    <property type="term" value="P:double-strand break repair via homologous recombination"/>
    <property type="evidence" value="ECO:0007669"/>
    <property type="project" value="UniProtKB-ARBA"/>
</dbReference>
<dbReference type="PANTHER" id="PTHR13710:SF153">
    <property type="entry name" value="RECQ-LIKE DNA HELICASE BLM"/>
    <property type="match status" value="1"/>
</dbReference>
<dbReference type="InterPro" id="IPR027417">
    <property type="entry name" value="P-loop_NTPase"/>
</dbReference>
<dbReference type="PROSITE" id="PS50967">
    <property type="entry name" value="HRDC"/>
    <property type="match status" value="1"/>
</dbReference>
<evidence type="ECO:0000313" key="20">
    <source>
        <dbReference type="EMBL" id="OVF04003.1"/>
    </source>
</evidence>
<evidence type="ECO:0000256" key="6">
    <source>
        <dbReference type="ARBA" id="ARBA00022801"/>
    </source>
</evidence>
<dbReference type="GO" id="GO:0003677">
    <property type="term" value="F:DNA binding"/>
    <property type="evidence" value="ECO:0007669"/>
    <property type="project" value="UniProtKB-KW"/>
</dbReference>
<dbReference type="GO" id="GO:0000729">
    <property type="term" value="P:DNA double-strand break processing"/>
    <property type="evidence" value="ECO:0007669"/>
    <property type="project" value="UniProtKB-ARBA"/>
</dbReference>
<accession>A0AA91PV97</accession>
<feature type="compositionally biased region" description="Polar residues" evidence="16">
    <location>
        <begin position="44"/>
        <end position="55"/>
    </location>
</feature>
<feature type="region of interest" description="Disordered" evidence="16">
    <location>
        <begin position="119"/>
        <end position="257"/>
    </location>
</feature>
<dbReference type="GO" id="GO:0009378">
    <property type="term" value="F:four-way junction helicase activity"/>
    <property type="evidence" value="ECO:0007669"/>
    <property type="project" value="TreeGrafter"/>
</dbReference>
<dbReference type="PROSITE" id="PS51194">
    <property type="entry name" value="HELICASE_CTER"/>
    <property type="match status" value="1"/>
</dbReference>
<evidence type="ECO:0000256" key="4">
    <source>
        <dbReference type="ARBA" id="ARBA00022741"/>
    </source>
</evidence>
<feature type="compositionally biased region" description="Basic and acidic residues" evidence="16">
    <location>
        <begin position="368"/>
        <end position="385"/>
    </location>
</feature>
<dbReference type="GO" id="GO:0016787">
    <property type="term" value="F:hydrolase activity"/>
    <property type="evidence" value="ECO:0007669"/>
    <property type="project" value="UniProtKB-KW"/>
</dbReference>
<dbReference type="GO" id="GO:0043138">
    <property type="term" value="F:3'-5' DNA helicase activity"/>
    <property type="evidence" value="ECO:0007669"/>
    <property type="project" value="UniProtKB-EC"/>
</dbReference>
<keyword evidence="10" id="KW-0234">DNA repair</keyword>
<keyword evidence="9" id="KW-0238">DNA-binding</keyword>
<feature type="compositionally biased region" description="Polar residues" evidence="16">
    <location>
        <begin position="1339"/>
        <end position="1360"/>
    </location>
</feature>
<feature type="domain" description="Helicase ATP-binding" evidence="18">
    <location>
        <begin position="681"/>
        <end position="858"/>
    </location>
</feature>
<dbReference type="Proteomes" id="UP000195602">
    <property type="component" value="Unassembled WGS sequence"/>
</dbReference>
<keyword evidence="6" id="KW-0378">Hydrolase</keyword>
<dbReference type="InterPro" id="IPR036390">
    <property type="entry name" value="WH_DNA-bd_sf"/>
</dbReference>
<dbReference type="GO" id="GO:0005634">
    <property type="term" value="C:nucleus"/>
    <property type="evidence" value="ECO:0007669"/>
    <property type="project" value="UniProtKB-SubCell"/>
</dbReference>
<evidence type="ECO:0000256" key="2">
    <source>
        <dbReference type="ARBA" id="ARBA00004123"/>
    </source>
</evidence>
<dbReference type="EMBL" id="LYUB02000029">
    <property type="protein sequence ID" value="OVF04003.1"/>
    <property type="molecule type" value="Genomic_DNA"/>
</dbReference>
<dbReference type="InterPro" id="IPR036388">
    <property type="entry name" value="WH-like_DNA-bd_sf"/>
</dbReference>
<keyword evidence="8" id="KW-0067">ATP-binding</keyword>
<dbReference type="Pfam" id="PF00271">
    <property type="entry name" value="Helicase_C"/>
    <property type="match status" value="1"/>
</dbReference>
<evidence type="ECO:0000256" key="9">
    <source>
        <dbReference type="ARBA" id="ARBA00023125"/>
    </source>
</evidence>
<dbReference type="InterPro" id="IPR018982">
    <property type="entry name" value="RQC_domain"/>
</dbReference>
<feature type="region of interest" description="Disordered" evidence="16">
    <location>
        <begin position="1183"/>
        <end position="1208"/>
    </location>
</feature>
<dbReference type="NCBIfam" id="TIGR00614">
    <property type="entry name" value="recQ_fam"/>
    <property type="match status" value="1"/>
</dbReference>
<name>A0AA91PV97_CLALS</name>
<evidence type="ECO:0000259" key="17">
    <source>
        <dbReference type="PROSITE" id="PS50967"/>
    </source>
</evidence>
<dbReference type="Gene3D" id="3.40.50.300">
    <property type="entry name" value="P-loop containing nucleotide triphosphate hydrolases"/>
    <property type="match status" value="2"/>
</dbReference>
<keyword evidence="7 20" id="KW-0347">Helicase</keyword>
<dbReference type="PROSITE" id="PS51192">
    <property type="entry name" value="HELICASE_ATP_BIND_1"/>
    <property type="match status" value="1"/>
</dbReference>
<dbReference type="SUPFAM" id="SSF52540">
    <property type="entry name" value="P-loop containing nucleoside triphosphate hydrolases"/>
    <property type="match status" value="2"/>
</dbReference>
<feature type="compositionally biased region" description="Polar residues" evidence="16">
    <location>
        <begin position="1183"/>
        <end position="1196"/>
    </location>
</feature>
<feature type="region of interest" description="Disordered" evidence="16">
    <location>
        <begin position="42"/>
        <end position="71"/>
    </location>
</feature>
<dbReference type="Pfam" id="PF16124">
    <property type="entry name" value="RecQ_Zn_bind"/>
    <property type="match status" value="1"/>
</dbReference>
<dbReference type="CDD" id="cd17920">
    <property type="entry name" value="DEXHc_RecQ"/>
    <property type="match status" value="1"/>
</dbReference>
<comment type="subcellular location">
    <subcellularLocation>
        <location evidence="2">Nucleus</location>
    </subcellularLocation>
</comment>
<dbReference type="SMART" id="SM00487">
    <property type="entry name" value="DEXDc"/>
    <property type="match status" value="1"/>
</dbReference>
<feature type="compositionally biased region" description="Basic residues" evidence="16">
    <location>
        <begin position="1375"/>
        <end position="1390"/>
    </location>
</feature>
<dbReference type="InterPro" id="IPR004589">
    <property type="entry name" value="DNA_helicase_ATP-dep_RecQ"/>
</dbReference>
<feature type="region of interest" description="Disordered" evidence="16">
    <location>
        <begin position="1334"/>
        <end position="1408"/>
    </location>
</feature>
<dbReference type="InterPro" id="IPR010997">
    <property type="entry name" value="HRDC-like_sf"/>
</dbReference>
<evidence type="ECO:0000256" key="5">
    <source>
        <dbReference type="ARBA" id="ARBA00022763"/>
    </source>
</evidence>
<feature type="compositionally biased region" description="Polar residues" evidence="16">
    <location>
        <begin position="1398"/>
        <end position="1408"/>
    </location>
</feature>
<dbReference type="SMART" id="SM00490">
    <property type="entry name" value="HELICc"/>
    <property type="match status" value="1"/>
</dbReference>
<dbReference type="Pfam" id="PF09382">
    <property type="entry name" value="RQC"/>
    <property type="match status" value="1"/>
</dbReference>
<evidence type="ECO:0000256" key="14">
    <source>
        <dbReference type="ARBA" id="ARBA00034808"/>
    </source>
</evidence>
<dbReference type="GO" id="GO:0031422">
    <property type="term" value="C:RecQ family helicase-topoisomerase III complex"/>
    <property type="evidence" value="ECO:0007669"/>
    <property type="project" value="UniProtKB-ARBA"/>
</dbReference>
<dbReference type="Gene3D" id="1.10.150.80">
    <property type="entry name" value="HRDC domain"/>
    <property type="match status" value="1"/>
</dbReference>
<organism evidence="20 21">
    <name type="scientific">Clavispora lusitaniae</name>
    <name type="common">Candida lusitaniae</name>
    <dbReference type="NCBI Taxonomy" id="36911"/>
    <lineage>
        <taxon>Eukaryota</taxon>
        <taxon>Fungi</taxon>
        <taxon>Dikarya</taxon>
        <taxon>Ascomycota</taxon>
        <taxon>Saccharomycotina</taxon>
        <taxon>Pichiomycetes</taxon>
        <taxon>Metschnikowiaceae</taxon>
        <taxon>Clavispora</taxon>
    </lineage>
</organism>
<feature type="compositionally biased region" description="Polar residues" evidence="16">
    <location>
        <begin position="355"/>
        <end position="366"/>
    </location>
</feature>
<dbReference type="SMART" id="SM00956">
    <property type="entry name" value="RQC"/>
    <property type="match status" value="1"/>
</dbReference>
<dbReference type="Pfam" id="PF00270">
    <property type="entry name" value="DEAD"/>
    <property type="match status" value="1"/>
</dbReference>
<evidence type="ECO:0000313" key="21">
    <source>
        <dbReference type="Proteomes" id="UP000195602"/>
    </source>
</evidence>
<dbReference type="GO" id="GO:0005737">
    <property type="term" value="C:cytoplasm"/>
    <property type="evidence" value="ECO:0007669"/>
    <property type="project" value="TreeGrafter"/>
</dbReference>
<dbReference type="PROSITE" id="PS00690">
    <property type="entry name" value="DEAH_ATP_HELICASE"/>
    <property type="match status" value="1"/>
</dbReference>
<keyword evidence="4" id="KW-0547">Nucleotide-binding</keyword>
<dbReference type="InterPro" id="IPR044876">
    <property type="entry name" value="HRDC_dom_sf"/>
</dbReference>
<feature type="compositionally biased region" description="Acidic residues" evidence="16">
    <location>
        <begin position="512"/>
        <end position="528"/>
    </location>
</feature>
<dbReference type="EC" id="5.6.2.4" evidence="14"/>
<comment type="catalytic activity">
    <reaction evidence="13">
        <text>Couples ATP hydrolysis with the unwinding of duplex DNA by translocating in the 3'-5' direction.</text>
        <dbReference type="EC" id="5.6.2.4"/>
    </reaction>
</comment>
<evidence type="ECO:0000256" key="1">
    <source>
        <dbReference type="ARBA" id="ARBA00001947"/>
    </source>
</evidence>
<comment type="catalytic activity">
    <reaction evidence="15">
        <text>ATP + H2O = ADP + phosphate + H(+)</text>
        <dbReference type="Rhea" id="RHEA:13065"/>
        <dbReference type="ChEBI" id="CHEBI:15377"/>
        <dbReference type="ChEBI" id="CHEBI:15378"/>
        <dbReference type="ChEBI" id="CHEBI:30616"/>
        <dbReference type="ChEBI" id="CHEBI:43474"/>
        <dbReference type="ChEBI" id="CHEBI:456216"/>
    </reaction>
</comment>
<evidence type="ECO:0000256" key="16">
    <source>
        <dbReference type="SAM" id="MobiDB-lite"/>
    </source>
</evidence>
<feature type="region of interest" description="Disordered" evidence="16">
    <location>
        <begin position="355"/>
        <end position="389"/>
    </location>
</feature>
<feature type="domain" description="Helicase C-terminal" evidence="19">
    <location>
        <begin position="876"/>
        <end position="1029"/>
    </location>
</feature>
<dbReference type="GO" id="GO:0006260">
    <property type="term" value="P:DNA replication"/>
    <property type="evidence" value="ECO:0007669"/>
    <property type="project" value="InterPro"/>
</dbReference>
<keyword evidence="12" id="KW-0539">Nucleus</keyword>
<dbReference type="SUPFAM" id="SSF47819">
    <property type="entry name" value="HRDC-like"/>
    <property type="match status" value="1"/>
</dbReference>
<evidence type="ECO:0000256" key="7">
    <source>
        <dbReference type="ARBA" id="ARBA00022806"/>
    </source>
</evidence>
<dbReference type="InterPro" id="IPR014001">
    <property type="entry name" value="Helicase_ATP-bd"/>
</dbReference>
<evidence type="ECO:0000256" key="12">
    <source>
        <dbReference type="ARBA" id="ARBA00023242"/>
    </source>
</evidence>
<feature type="region of interest" description="Disordered" evidence="16">
    <location>
        <begin position="493"/>
        <end position="528"/>
    </location>
</feature>
<dbReference type="PANTHER" id="PTHR13710">
    <property type="entry name" value="DNA HELICASE RECQ FAMILY MEMBER"/>
    <property type="match status" value="1"/>
</dbReference>
<reference evidence="20 21" key="1">
    <citation type="submission" date="2017-04" db="EMBL/GenBank/DDBJ databases">
        <title>Draft genome of the yeast Clavispora lusitaniae type strain CBS 6936.</title>
        <authorList>
            <person name="Durrens P."/>
            <person name="Klopp C."/>
            <person name="Biteau N."/>
            <person name="Fitton-Ouhabi V."/>
            <person name="Dementhon K."/>
            <person name="Accoceberry I."/>
            <person name="Sherman D.J."/>
            <person name="Noel T."/>
        </authorList>
    </citation>
    <scope>NUCLEOTIDE SEQUENCE [LARGE SCALE GENOMIC DNA]</scope>
    <source>
        <strain evidence="20 21">CBS 6936</strain>
    </source>
</reference>
<evidence type="ECO:0000256" key="10">
    <source>
        <dbReference type="ARBA" id="ARBA00023204"/>
    </source>
</evidence>
<dbReference type="InterPro" id="IPR032284">
    <property type="entry name" value="RecQ_Zn-bd"/>
</dbReference>
<evidence type="ECO:0000256" key="13">
    <source>
        <dbReference type="ARBA" id="ARBA00034617"/>
    </source>
</evidence>
<keyword evidence="5" id="KW-0227">DNA damage</keyword>
<comment type="similarity">
    <text evidence="3">Belongs to the helicase family. RecQ subfamily.</text>
</comment>
<evidence type="ECO:0000256" key="3">
    <source>
        <dbReference type="ARBA" id="ARBA00005446"/>
    </source>
</evidence>
<gene>
    <name evidence="20" type="ORF">A9F13_29g00121</name>
</gene>